<gene>
    <name evidence="4" type="ORF">GBAR_LOCUS13364</name>
</gene>
<dbReference type="GO" id="GO:0046872">
    <property type="term" value="F:metal ion binding"/>
    <property type="evidence" value="ECO:0007669"/>
    <property type="project" value="InterPro"/>
</dbReference>
<comment type="caution">
    <text evidence="4">The sequence shown here is derived from an EMBL/GenBank/DDBJ whole genome shotgun (WGS) entry which is preliminary data.</text>
</comment>
<protein>
    <submittedName>
        <fullName evidence="4">Mitochondrial-processing peptidase subunit alpha</fullName>
    </submittedName>
</protein>
<reference evidence="4" key="1">
    <citation type="submission" date="2023-03" db="EMBL/GenBank/DDBJ databases">
        <authorList>
            <person name="Steffen K."/>
            <person name="Cardenas P."/>
        </authorList>
    </citation>
    <scope>NUCLEOTIDE SEQUENCE</scope>
</reference>
<sequence length="292" mass="32767">MSAGRAFRLLRSPGRRWTLSRGLAGYPSEPLTHPIDVDTPPRDAGSADRLAQSLSTGGKETRITRLENGLRVASQEAFGQYCTIGVFVDAGSRYEVEHTSGVSHFLQKLAFQSTEKFPSREALLHELDQYGGVFDCQRSRDVFMYTLSAFSFALPQAMEVLSDCVWRPRITQEELEMERQSINFELETVKNGPSSDVWTTDLIHQAAYRDNTLGLPSLCPEENIPVIQRDELMGYLAGHYLPTRMVLAGVNVDHDRFVGLAREWFGRTEPVWGGGGPRGPWTTLYHSIPEDQ</sequence>
<dbReference type="InterPro" id="IPR011249">
    <property type="entry name" value="Metalloenz_LuxS/M16"/>
</dbReference>
<dbReference type="PANTHER" id="PTHR11851:SF49">
    <property type="entry name" value="MITOCHONDRIAL-PROCESSING PEPTIDASE SUBUNIT ALPHA"/>
    <property type="match status" value="1"/>
</dbReference>
<organism evidence="4 5">
    <name type="scientific">Geodia barretti</name>
    <name type="common">Barrett's horny sponge</name>
    <dbReference type="NCBI Taxonomy" id="519541"/>
    <lineage>
        <taxon>Eukaryota</taxon>
        <taxon>Metazoa</taxon>
        <taxon>Porifera</taxon>
        <taxon>Demospongiae</taxon>
        <taxon>Heteroscleromorpha</taxon>
        <taxon>Tetractinellida</taxon>
        <taxon>Astrophorina</taxon>
        <taxon>Geodiidae</taxon>
        <taxon>Geodia</taxon>
    </lineage>
</organism>
<comment type="similarity">
    <text evidence="1">Belongs to the peptidase M16 family.</text>
</comment>
<dbReference type="InterPro" id="IPR011765">
    <property type="entry name" value="Pept_M16_N"/>
</dbReference>
<evidence type="ECO:0000259" key="3">
    <source>
        <dbReference type="Pfam" id="PF00675"/>
    </source>
</evidence>
<name>A0AA35S547_GEOBA</name>
<evidence type="ECO:0000256" key="1">
    <source>
        <dbReference type="ARBA" id="ARBA00007261"/>
    </source>
</evidence>
<dbReference type="EMBL" id="CASHTH010001979">
    <property type="protein sequence ID" value="CAI8022833.1"/>
    <property type="molecule type" value="Genomic_DNA"/>
</dbReference>
<dbReference type="InterPro" id="IPR050361">
    <property type="entry name" value="MPP/UQCRC_Complex"/>
</dbReference>
<feature type="region of interest" description="Disordered" evidence="2">
    <location>
        <begin position="28"/>
        <end position="54"/>
    </location>
</feature>
<evidence type="ECO:0000313" key="5">
    <source>
        <dbReference type="Proteomes" id="UP001174909"/>
    </source>
</evidence>
<keyword evidence="5" id="KW-1185">Reference proteome</keyword>
<dbReference type="GO" id="GO:0006627">
    <property type="term" value="P:protein processing involved in protein targeting to mitochondrion"/>
    <property type="evidence" value="ECO:0007669"/>
    <property type="project" value="TreeGrafter"/>
</dbReference>
<dbReference type="Pfam" id="PF00675">
    <property type="entry name" value="Peptidase_M16"/>
    <property type="match status" value="1"/>
</dbReference>
<accession>A0AA35S547</accession>
<evidence type="ECO:0000313" key="4">
    <source>
        <dbReference type="EMBL" id="CAI8022833.1"/>
    </source>
</evidence>
<dbReference type="AlphaFoldDB" id="A0AA35S547"/>
<proteinExistence type="inferred from homology"/>
<feature type="domain" description="Peptidase M16 N-terminal" evidence="3">
    <location>
        <begin position="71"/>
        <end position="221"/>
    </location>
</feature>
<dbReference type="Gene3D" id="3.30.830.10">
    <property type="entry name" value="Metalloenzyme, LuxS/M16 peptidase-like"/>
    <property type="match status" value="1"/>
</dbReference>
<evidence type="ECO:0000256" key="2">
    <source>
        <dbReference type="SAM" id="MobiDB-lite"/>
    </source>
</evidence>
<dbReference type="PANTHER" id="PTHR11851">
    <property type="entry name" value="METALLOPROTEASE"/>
    <property type="match status" value="1"/>
</dbReference>
<dbReference type="SUPFAM" id="SSF63411">
    <property type="entry name" value="LuxS/MPP-like metallohydrolase"/>
    <property type="match status" value="1"/>
</dbReference>
<dbReference type="GO" id="GO:0005739">
    <property type="term" value="C:mitochondrion"/>
    <property type="evidence" value="ECO:0007669"/>
    <property type="project" value="TreeGrafter"/>
</dbReference>
<dbReference type="Proteomes" id="UP001174909">
    <property type="component" value="Unassembled WGS sequence"/>
</dbReference>